<dbReference type="GO" id="GO:0016787">
    <property type="term" value="F:hydrolase activity"/>
    <property type="evidence" value="ECO:0007669"/>
    <property type="project" value="UniProtKB-ARBA"/>
</dbReference>
<evidence type="ECO:0008006" key="3">
    <source>
        <dbReference type="Google" id="ProtNLM"/>
    </source>
</evidence>
<reference evidence="1" key="1">
    <citation type="submission" date="2021-03" db="EMBL/GenBank/DDBJ databases">
        <title>Antimicrobial resistance genes in bacteria isolated from Japanese honey, and their potential for conferring macrolide and lincosamide resistance in the American foulbrood pathogen Paenibacillus larvae.</title>
        <authorList>
            <person name="Okamoto M."/>
            <person name="Kumagai M."/>
            <person name="Kanamori H."/>
            <person name="Takamatsu D."/>
        </authorList>
    </citation>
    <scope>NUCLEOTIDE SEQUENCE</scope>
    <source>
        <strain evidence="1">J40TS1</strain>
    </source>
</reference>
<dbReference type="RefSeq" id="WP_213519936.1">
    <property type="nucleotide sequence ID" value="NZ_BOSE01000013.1"/>
</dbReference>
<dbReference type="AlphaFoldDB" id="A0A919YVH7"/>
<dbReference type="InterPro" id="IPR002591">
    <property type="entry name" value="Phosphodiest/P_Trfase"/>
</dbReference>
<organism evidence="1 2">
    <name type="scientific">Paenibacillus montaniterrae</name>
    <dbReference type="NCBI Taxonomy" id="429341"/>
    <lineage>
        <taxon>Bacteria</taxon>
        <taxon>Bacillati</taxon>
        <taxon>Bacillota</taxon>
        <taxon>Bacilli</taxon>
        <taxon>Bacillales</taxon>
        <taxon>Paenibacillaceae</taxon>
        <taxon>Paenibacillus</taxon>
    </lineage>
</organism>
<keyword evidence="2" id="KW-1185">Reference proteome</keyword>
<evidence type="ECO:0000313" key="1">
    <source>
        <dbReference type="EMBL" id="GIP19291.1"/>
    </source>
</evidence>
<protein>
    <recommendedName>
        <fullName evidence="3">Phosphodiesterase</fullName>
    </recommendedName>
</protein>
<dbReference type="Proteomes" id="UP000683139">
    <property type="component" value="Unassembled WGS sequence"/>
</dbReference>
<sequence>MNNRTRKATIWIASLIAVAGVAAWLILAISITPERKLEAASGEFSGKPVIVLLVDSLMSKPLQQAMKEGKAPALAFLAKKGEFHPEVVSAYPTMSVSIDSTILTGSYADQHHVPGLIWFSEKEQQMISYGSGPHEILVNGVKNVLQHSIIHLNQQHLSRNVQTIYEKLAQQQIPSASINGLVYRGNTPHQLHIPRLLAHVDLLPAEVTTAGPELLSLGVMSQYSKQNDQYNYPWDRLGFSNQFTVNELASIIKQNKLPAFTFAYLPDADAQLHKHGPDDLQAIEHADQSLQQLLDLYGSWEAAADAAIWIVLGDSGQSLVDSNKQQALIKMNELLGKYSLWSPKKQDAQLALALNERMSYIHILDNSISYSELVDTLKQDKRIRFIAWHEHGKNIVEGADFAGQLSFAPQGGYRDQYNQQWDIEGELPILDLTIDDKQQVSYGQYPDALARLHGALHAQSGSIVIIDVKPSYELHERHSYNHVGGGSHGSLHQADSLVPLIAVGASKPLEDKRLVALQSWLMTLILDQSS</sequence>
<dbReference type="PANTHER" id="PTHR10151:SF120">
    <property type="entry name" value="BIS(5'-ADENOSYL)-TRIPHOSPHATASE"/>
    <property type="match status" value="1"/>
</dbReference>
<dbReference type="SUPFAM" id="SSF53649">
    <property type="entry name" value="Alkaline phosphatase-like"/>
    <property type="match status" value="1"/>
</dbReference>
<dbReference type="Gene3D" id="3.40.720.10">
    <property type="entry name" value="Alkaline Phosphatase, subunit A"/>
    <property type="match status" value="1"/>
</dbReference>
<evidence type="ECO:0000313" key="2">
    <source>
        <dbReference type="Proteomes" id="UP000683139"/>
    </source>
</evidence>
<dbReference type="EMBL" id="BOSE01000013">
    <property type="protein sequence ID" value="GIP19291.1"/>
    <property type="molecule type" value="Genomic_DNA"/>
</dbReference>
<dbReference type="InterPro" id="IPR017850">
    <property type="entry name" value="Alkaline_phosphatase_core_sf"/>
</dbReference>
<comment type="caution">
    <text evidence="1">The sequence shown here is derived from an EMBL/GenBank/DDBJ whole genome shotgun (WGS) entry which is preliminary data.</text>
</comment>
<dbReference type="PANTHER" id="PTHR10151">
    <property type="entry name" value="ECTONUCLEOTIDE PYROPHOSPHATASE/PHOSPHODIESTERASE"/>
    <property type="match status" value="1"/>
</dbReference>
<name>A0A919YVH7_9BACL</name>
<gene>
    <name evidence="1" type="ORF">J40TS1_49330</name>
</gene>
<proteinExistence type="predicted"/>
<dbReference type="Pfam" id="PF01663">
    <property type="entry name" value="Phosphodiest"/>
    <property type="match status" value="1"/>
</dbReference>
<accession>A0A919YVH7</accession>